<feature type="domain" description="DUF2357" evidence="1">
    <location>
        <begin position="103"/>
        <end position="322"/>
    </location>
</feature>
<sequence length="569" mass="67117">MATQYNVTFVEQYGASRVEKECNHFYERTDERYLVDEVQLIENSLLSVLFEAPAGYKLYIDGIDQLEEQYVQEDEKGLYIVPSETPYVLYHPSKNKPYPFIPGTYFLMVSTPSGESLEARARVLTKRVTEDQHTIMVQEIERAVRGLSSELTNRRMIYNEVALDIFGPKKIDEYSMILSSREKIISGLHAIGKNRRYSVVKDYPVIPKHRAKKIDSKSIKYLMMHPEQQKTIQAPVSTVTYNIPENRWIKFIVRMILKNVNEMQECFSSPHIKNYNVVQAQELLKEVNYLQNELTLFLTERWIQDISENISGQIPLVFFSAGQYSIFYKLYRMLKQGTKQTAAEPKLQFHYKRSDILYEIWGYLKVINILRDEHGFTMRRNWLQIDQNTLDQVIVPGQNEVDYVELVRDNYKIRIFYDELLPKRREQLSPLVTMRTLDNNRPDCRIDVWVEEKYKGSLIIDFKYRKREYLWNDEDLGEGRQIPKVMRQLANYSNGMSSYTTKLNGVRNQLIDAKPVTEVWAVYPIKWEETNPDYKLNEYDVRLIDLSPGTENTQFSAMLEEAIDEIIDR</sequence>
<dbReference type="EMBL" id="JBHTLT010000119">
    <property type="protein sequence ID" value="MFD1206265.1"/>
    <property type="molecule type" value="Genomic_DNA"/>
</dbReference>
<proteinExistence type="predicted"/>
<protein>
    <submittedName>
        <fullName evidence="2">DUF2357 domain-containing protein</fullName>
    </submittedName>
</protein>
<gene>
    <name evidence="2" type="ORF">ACFQ38_14295</name>
</gene>
<keyword evidence="3" id="KW-1185">Reference proteome</keyword>
<name>A0ABW3TZX3_9BACL</name>
<dbReference type="RefSeq" id="WP_381481742.1">
    <property type="nucleotide sequence ID" value="NZ_JBHTLT010000119.1"/>
</dbReference>
<dbReference type="InterPro" id="IPR007505">
    <property type="entry name" value="PDDEXK_7"/>
</dbReference>
<dbReference type="Pfam" id="PF04411">
    <property type="entry name" value="PDDEXK_7"/>
    <property type="match status" value="1"/>
</dbReference>
<evidence type="ECO:0000259" key="1">
    <source>
        <dbReference type="Pfam" id="PF09823"/>
    </source>
</evidence>
<dbReference type="Proteomes" id="UP001597231">
    <property type="component" value="Unassembled WGS sequence"/>
</dbReference>
<accession>A0ABW3TZX3</accession>
<evidence type="ECO:0000313" key="2">
    <source>
        <dbReference type="EMBL" id="MFD1206265.1"/>
    </source>
</evidence>
<evidence type="ECO:0000313" key="3">
    <source>
        <dbReference type="Proteomes" id="UP001597231"/>
    </source>
</evidence>
<organism evidence="2 3">
    <name type="scientific">Sporosarcina contaminans</name>
    <dbReference type="NCBI Taxonomy" id="633403"/>
    <lineage>
        <taxon>Bacteria</taxon>
        <taxon>Bacillati</taxon>
        <taxon>Bacillota</taxon>
        <taxon>Bacilli</taxon>
        <taxon>Bacillales</taxon>
        <taxon>Caryophanaceae</taxon>
        <taxon>Sporosarcina</taxon>
    </lineage>
</organism>
<dbReference type="InterPro" id="IPR018633">
    <property type="entry name" value="DUF2357"/>
</dbReference>
<reference evidence="3" key="1">
    <citation type="journal article" date="2019" name="Int. J. Syst. Evol. Microbiol.">
        <title>The Global Catalogue of Microorganisms (GCM) 10K type strain sequencing project: providing services to taxonomists for standard genome sequencing and annotation.</title>
        <authorList>
            <consortium name="The Broad Institute Genomics Platform"/>
            <consortium name="The Broad Institute Genome Sequencing Center for Infectious Disease"/>
            <person name="Wu L."/>
            <person name="Ma J."/>
        </authorList>
    </citation>
    <scope>NUCLEOTIDE SEQUENCE [LARGE SCALE GENOMIC DNA]</scope>
    <source>
        <strain evidence="3">CCUG 53915</strain>
    </source>
</reference>
<comment type="caution">
    <text evidence="2">The sequence shown here is derived from an EMBL/GenBank/DDBJ whole genome shotgun (WGS) entry which is preliminary data.</text>
</comment>
<dbReference type="Pfam" id="PF09823">
    <property type="entry name" value="DUF2357"/>
    <property type="match status" value="1"/>
</dbReference>